<evidence type="ECO:0000313" key="2">
    <source>
        <dbReference type="Proteomes" id="UP000014009"/>
    </source>
</evidence>
<protein>
    <submittedName>
        <fullName evidence="1">Uncharacterized protein</fullName>
    </submittedName>
</protein>
<accession>A0A9W5QQT0</accession>
<reference evidence="1 2" key="1">
    <citation type="submission" date="2012-12" db="EMBL/GenBank/DDBJ databases">
        <title>The Genome Sequence of Bacillus cereus HuB4-4.</title>
        <authorList>
            <consortium name="The Broad Institute Genome Sequencing Platform"/>
            <consortium name="The Broad Institute Genome Sequencing Center for Infectious Disease"/>
            <person name="Feldgarden M."/>
            <person name="Van der Auwera G.A."/>
            <person name="Mahillon J."/>
            <person name="Duprez V."/>
            <person name="Timmery S."/>
            <person name="Mattelet C."/>
            <person name="Dierick K."/>
            <person name="Sun M."/>
            <person name="Yu Z."/>
            <person name="Zhu L."/>
            <person name="Hu X."/>
            <person name="Shank E.B."/>
            <person name="Swiecicka I."/>
            <person name="Hansen B.M."/>
            <person name="Andrup L."/>
            <person name="Walker B."/>
            <person name="Young S.K."/>
            <person name="Zeng Q."/>
            <person name="Gargeya S."/>
            <person name="Fitzgerald M."/>
            <person name="Haas B."/>
            <person name="Abouelleil A."/>
            <person name="Alvarado L."/>
            <person name="Arachchi H.M."/>
            <person name="Berlin A.M."/>
            <person name="Chapman S.B."/>
            <person name="Dewar J."/>
            <person name="Goldberg J."/>
            <person name="Griggs A."/>
            <person name="Gujja S."/>
            <person name="Hansen M."/>
            <person name="Howarth C."/>
            <person name="Imamovic A."/>
            <person name="Larimer J."/>
            <person name="McCowan C."/>
            <person name="Murphy C."/>
            <person name="Neiman D."/>
            <person name="Pearson M."/>
            <person name="Priest M."/>
            <person name="Roberts A."/>
            <person name="Saif S."/>
            <person name="Shea T."/>
            <person name="Sisk P."/>
            <person name="Sykes S."/>
            <person name="Wortman J."/>
            <person name="Nusbaum C."/>
            <person name="Birren B."/>
        </authorList>
    </citation>
    <scope>NUCLEOTIDE SEQUENCE [LARGE SCALE GENOMIC DNA]</scope>
    <source>
        <strain evidence="1 2">HuB4-4</strain>
    </source>
</reference>
<evidence type="ECO:0000313" key="1">
    <source>
        <dbReference type="EMBL" id="EOP82968.1"/>
    </source>
</evidence>
<dbReference type="EMBL" id="AHEF01000083">
    <property type="protein sequence ID" value="EOP82968.1"/>
    <property type="molecule type" value="Genomic_DNA"/>
</dbReference>
<dbReference type="Proteomes" id="UP000014009">
    <property type="component" value="Unassembled WGS sequence"/>
</dbReference>
<comment type="caution">
    <text evidence="1">The sequence shown here is derived from an EMBL/GenBank/DDBJ whole genome shotgun (WGS) entry which is preliminary data.</text>
</comment>
<dbReference type="AlphaFoldDB" id="A0A9W5QQT0"/>
<proteinExistence type="predicted"/>
<organism evidence="1 2">
    <name type="scientific">Bacillus cereus HuB4-4</name>
    <dbReference type="NCBI Taxonomy" id="1053211"/>
    <lineage>
        <taxon>Bacteria</taxon>
        <taxon>Bacillati</taxon>
        <taxon>Bacillota</taxon>
        <taxon>Bacilli</taxon>
        <taxon>Bacillales</taxon>
        <taxon>Bacillaceae</taxon>
        <taxon>Bacillus</taxon>
        <taxon>Bacillus cereus group</taxon>
    </lineage>
</organism>
<name>A0A9W5QQT0_BACCE</name>
<gene>
    <name evidence="1" type="ORF">IGM_05163</name>
</gene>
<sequence length="69" mass="8525">MTHAKLKEQLDEALENYRLATQFQLETFEQVHENEYLTKDDMEEMNRYAFYCLNDFKHSILKYLKENDR</sequence>
<dbReference type="RefSeq" id="WP_016099019.1">
    <property type="nucleotide sequence ID" value="NZ_KB976537.1"/>
</dbReference>